<sequence length="866" mass="97108">MWNILTYYFMLIWLITFTNSLSSINNFNNNESKFSDKSKRSISTTSMYDSVEESSSSFSNFKSRRIVRNAKTLPKPNYILDKKFKPTSATNFGPPVNGPNNQQPFPPPSRSSITPPLPPEFLNPFADKPSLRGSHSDSNNIPMRKPIPPMLKLPEKELIPIKPPDLALPDTRRKTLNTPSSKKLPELEYTATSSTTTPTRSNETFDFVPIGSNFLPYPSVSRILSGGGGRRHDPLQEFLENKLKQDNAARHSKLDNLKNLLPPNVAKDHEQRIQLIKDLASSSTTAVLTTITSTTTTTTTTEQPATEIPFIPFKESVEDNLSKDDRDSSEEDDLQNQHSESQPSVKEKEIISDNHLEISPQPRARYVLGIAWDIHVYIIATLFAILAVVSVFNIVRITSYKRLVNFGYFLTLHSLLLVIGGIRSAYLFYDAYNINNSLPESVSKLALNIVFPLLTASFSLLFLYLLKITDVRTKFYRLQSAVLLLILVIAHVVFVVSVDLCTPSDPAPVNISSVSTVTSSSFTSYSSLLPLISQCLFVLLCVVLGVTYIYLYKTLSHASLRKQATMFGTSFTDPHRSSLYHAVRVALAVAMLSLLMAVLQLYGMFGVYELLSKDQPHPWLWWGFQFSVRVIEVSICFLLCWAGVRPLRCEDEKETQSHNSASGFALFACAGTNTPRSSEGGPGDDFYPTICSTNQAVHTYNTLRSNKHIYEDTYALGRLTMDKKAHCHDLKHLVHPLNPPLHHPNPLVNGAVPYNNNNNNNNEINRRLQSSPSMLVAENGFVRFRSLADAEQHHQALVQSNPQFAAGQRETDSQEYADPMQPPPSQNNLLQPRDDYGMYQTVSSMKWTNVPYIKSTSKLLLKKPST</sequence>
<feature type="transmembrane region" description="Helical" evidence="8">
    <location>
        <begin position="407"/>
        <end position="429"/>
    </location>
</feature>
<keyword evidence="6 8" id="KW-0472">Membrane</keyword>
<feature type="compositionally biased region" description="Pro residues" evidence="7">
    <location>
        <begin position="104"/>
        <end position="121"/>
    </location>
</feature>
<feature type="region of interest" description="Disordered" evidence="7">
    <location>
        <begin position="799"/>
        <end position="835"/>
    </location>
</feature>
<feature type="transmembrane region" description="Helical" evidence="8">
    <location>
        <begin position="619"/>
        <end position="644"/>
    </location>
</feature>
<feature type="region of interest" description="Disordered" evidence="7">
    <location>
        <begin position="320"/>
        <end position="348"/>
    </location>
</feature>
<evidence type="ECO:0000256" key="6">
    <source>
        <dbReference type="ARBA" id="ARBA00023136"/>
    </source>
</evidence>
<feature type="transmembrane region" description="Helical" evidence="8">
    <location>
        <begin position="531"/>
        <end position="552"/>
    </location>
</feature>
<evidence type="ECO:0000256" key="9">
    <source>
        <dbReference type="SAM" id="SignalP"/>
    </source>
</evidence>
<dbReference type="GeneID" id="103524904"/>
<evidence type="ECO:0000256" key="4">
    <source>
        <dbReference type="ARBA" id="ARBA00022729"/>
    </source>
</evidence>
<dbReference type="InterPro" id="IPR059081">
    <property type="entry name" value="PRRT3-4"/>
</dbReference>
<evidence type="ECO:0000313" key="12">
    <source>
        <dbReference type="RefSeq" id="XP_026676054.1"/>
    </source>
</evidence>
<feature type="transmembrane region" description="Helical" evidence="8">
    <location>
        <begin position="449"/>
        <end position="466"/>
    </location>
</feature>
<feature type="compositionally biased region" description="Low complexity" evidence="7">
    <location>
        <begin position="190"/>
        <end position="203"/>
    </location>
</feature>
<gene>
    <name evidence="12" type="primary">LOC103524904</name>
</gene>
<feature type="chain" id="PRO_5018089208" evidence="9">
    <location>
        <begin position="21"/>
        <end position="866"/>
    </location>
</feature>
<evidence type="ECO:0000259" key="10">
    <source>
        <dbReference type="Pfam" id="PF25987"/>
    </source>
</evidence>
<evidence type="ECO:0000256" key="1">
    <source>
        <dbReference type="ARBA" id="ARBA00004141"/>
    </source>
</evidence>
<feature type="region of interest" description="Disordered" evidence="7">
    <location>
        <begin position="89"/>
        <end position="147"/>
    </location>
</feature>
<feature type="transmembrane region" description="Helical" evidence="8">
    <location>
        <begin position="374"/>
        <end position="395"/>
    </location>
</feature>
<feature type="compositionally biased region" description="Low complexity" evidence="7">
    <location>
        <begin position="91"/>
        <end position="103"/>
    </location>
</feature>
<keyword evidence="4 9" id="KW-0732">Signal</keyword>
<organism evidence="11 12">
    <name type="scientific">Diaphorina citri</name>
    <name type="common">Asian citrus psyllid</name>
    <dbReference type="NCBI Taxonomy" id="121845"/>
    <lineage>
        <taxon>Eukaryota</taxon>
        <taxon>Metazoa</taxon>
        <taxon>Ecdysozoa</taxon>
        <taxon>Arthropoda</taxon>
        <taxon>Hexapoda</taxon>
        <taxon>Insecta</taxon>
        <taxon>Pterygota</taxon>
        <taxon>Neoptera</taxon>
        <taxon>Paraneoptera</taxon>
        <taxon>Hemiptera</taxon>
        <taxon>Sternorrhyncha</taxon>
        <taxon>Psylloidea</taxon>
        <taxon>Psyllidae</taxon>
        <taxon>Diaphorininae</taxon>
        <taxon>Diaphorina</taxon>
    </lineage>
</organism>
<name>A0A3Q0IIM3_DIACI</name>
<dbReference type="Pfam" id="PF25987">
    <property type="entry name" value="PRRT3"/>
    <property type="match status" value="1"/>
</dbReference>
<dbReference type="Proteomes" id="UP000079169">
    <property type="component" value="Unplaced"/>
</dbReference>
<feature type="transmembrane region" description="Helical" evidence="8">
    <location>
        <begin position="478"/>
        <end position="498"/>
    </location>
</feature>
<comment type="subcellular location">
    <subcellularLocation>
        <location evidence="1">Membrane</location>
        <topology evidence="1">Multi-pass membrane protein</topology>
    </subcellularLocation>
</comment>
<dbReference type="PaxDb" id="121845-A0A3Q0IIM3"/>
<keyword evidence="2" id="KW-0597">Phosphoprotein</keyword>
<keyword evidence="11" id="KW-1185">Reference proteome</keyword>
<dbReference type="PANTHER" id="PTHR35578:SF6">
    <property type="entry name" value="PROLINE-RICH TRANSMEMBRANE PROTEIN 4"/>
    <property type="match status" value="1"/>
</dbReference>
<dbReference type="AlphaFoldDB" id="A0A3Q0IIM3"/>
<dbReference type="PANTHER" id="PTHR35578">
    <property type="entry name" value="PROLINE-RICH TRANSMEMBRANE PROTEIN 4-RELATED"/>
    <property type="match status" value="1"/>
</dbReference>
<feature type="domain" description="Proline-rich transmembrane protein 3/4" evidence="10">
    <location>
        <begin position="366"/>
        <end position="650"/>
    </location>
</feature>
<reference evidence="12" key="1">
    <citation type="submission" date="2025-08" db="UniProtKB">
        <authorList>
            <consortium name="RefSeq"/>
        </authorList>
    </citation>
    <scope>IDENTIFICATION</scope>
</reference>
<feature type="signal peptide" evidence="9">
    <location>
        <begin position="1"/>
        <end position="20"/>
    </location>
</feature>
<protein>
    <submittedName>
        <fullName evidence="12">Uncharacterized protein LOC103524904 isoform X1</fullName>
    </submittedName>
</protein>
<feature type="region of interest" description="Disordered" evidence="7">
    <location>
        <begin position="161"/>
        <end position="203"/>
    </location>
</feature>
<evidence type="ECO:0000256" key="7">
    <source>
        <dbReference type="SAM" id="MobiDB-lite"/>
    </source>
</evidence>
<dbReference type="STRING" id="121845.A0A3Q0IIM3"/>
<accession>A0A3Q0IIM3</accession>
<dbReference type="RefSeq" id="XP_026676054.1">
    <property type="nucleotide sequence ID" value="XM_026820253.1"/>
</dbReference>
<evidence type="ECO:0000256" key="3">
    <source>
        <dbReference type="ARBA" id="ARBA00022692"/>
    </source>
</evidence>
<keyword evidence="5 8" id="KW-1133">Transmembrane helix</keyword>
<evidence type="ECO:0000313" key="11">
    <source>
        <dbReference type="Proteomes" id="UP000079169"/>
    </source>
</evidence>
<keyword evidence="3 8" id="KW-0812">Transmembrane</keyword>
<feature type="transmembrane region" description="Helical" evidence="8">
    <location>
        <begin position="585"/>
        <end position="607"/>
    </location>
</feature>
<proteinExistence type="predicted"/>
<dbReference type="InterPro" id="IPR052836">
    <property type="entry name" value="PRRT_domain-containing"/>
</dbReference>
<evidence type="ECO:0000256" key="2">
    <source>
        <dbReference type="ARBA" id="ARBA00022553"/>
    </source>
</evidence>
<evidence type="ECO:0000256" key="8">
    <source>
        <dbReference type="SAM" id="Phobius"/>
    </source>
</evidence>
<evidence type="ECO:0000256" key="5">
    <source>
        <dbReference type="ARBA" id="ARBA00022989"/>
    </source>
</evidence>